<dbReference type="EMBL" id="CAJPDS010000109">
    <property type="protein sequence ID" value="CAF9938140.1"/>
    <property type="molecule type" value="Genomic_DNA"/>
</dbReference>
<dbReference type="PANTHER" id="PTHR11081">
    <property type="entry name" value="FLAP ENDONUCLEASE FAMILY MEMBER"/>
    <property type="match status" value="1"/>
</dbReference>
<dbReference type="SUPFAM" id="SSF88723">
    <property type="entry name" value="PIN domain-like"/>
    <property type="match status" value="1"/>
</dbReference>
<evidence type="ECO:0000313" key="5">
    <source>
        <dbReference type="EMBL" id="CAF9938140.1"/>
    </source>
</evidence>
<dbReference type="OrthoDB" id="17262at2759"/>
<dbReference type="GO" id="GO:0003730">
    <property type="term" value="F:mRNA 3'-UTR binding"/>
    <property type="evidence" value="ECO:0007669"/>
    <property type="project" value="TreeGrafter"/>
</dbReference>
<dbReference type="GO" id="GO:0006417">
    <property type="term" value="P:regulation of translation"/>
    <property type="evidence" value="ECO:0007669"/>
    <property type="project" value="UniProtKB-KW"/>
</dbReference>
<dbReference type="Proteomes" id="UP000664521">
    <property type="component" value="Unassembled WGS sequence"/>
</dbReference>
<reference evidence="5" key="1">
    <citation type="submission" date="2021-03" db="EMBL/GenBank/DDBJ databases">
        <authorList>
            <person name="Tagirdzhanova G."/>
        </authorList>
    </citation>
    <scope>NUCLEOTIDE SEQUENCE</scope>
</reference>
<evidence type="ECO:0008006" key="7">
    <source>
        <dbReference type="Google" id="ProtNLM"/>
    </source>
</evidence>
<sequence>MARQGYQGIPVFDSHVAARVTGSMPLSCLKSSVIGVDALYYLENLLAAHKEPLLSALGGFPLALETRIVKELREIQSCGAKLHFVFNGLDWGIKDDHFAISIASARQNATAFDIYENDRAKEAIGVFRESGLIPFGPFGPLGIANSGFGALTLETGAPTPAALVPFLKKILHENDIPFIVAPYSSLAQLAYFEKHPSQFIDAVYGPSELFVFGLDKIITKFDLSYTSNDMPDRGSSANLLHFDLDSSFFRWIDRRKCLDELGHISIDVFQNALLLAGSSLLKQFPPLCNSANYPKGYTLRDVVNLIMSNGRSVVRLCSQYSSDPLVQGLKYPDRYKRTMTGIRHHPIITSEGDVEVLDKDLAPDDMHACVGYRLPEELNMYLSRGMLRPGILGALNSGIVHITAPLDGGDSPVYQNLVKTQLQPIRDQTLALLAGSLNFYYKNAQTIRTKFWFEPENGQARSIKSITPFNEELLAKWNVRGDAIVEQRRKLEASTTFRSLSFAICSLADTSFAERTVTAKSKDEEKASLLKTRHEITANAIWRFLQVREYVNEKHHLTTWGKVLQAALLKAGPSKDQEEAAFLAVELLRLGLLNADTMFPNYSGAPVRGSTVDKRNCMLVSRIATLGKLQHYDKGYRGPLSRHLLAYRSIVSVLHFTLRDLLEISLATLFLKGHVDRDRDDWMDLALGLPLYEDHSCALGVVVMSYLDELNWKEDPTDAHTREKQQTTAQGWVPNCDFSGSLADGLQLWDGVYSAVSVAGESVKDKGMWDEVNEWLSQRR</sequence>
<dbReference type="CDD" id="cd09858">
    <property type="entry name" value="PIN_MKT1"/>
    <property type="match status" value="1"/>
</dbReference>
<accession>A0A8H3IXS1</accession>
<dbReference type="InterPro" id="IPR022039">
    <property type="entry name" value="MKT1_C"/>
</dbReference>
<dbReference type="InterPro" id="IPR022040">
    <property type="entry name" value="MKT1_N"/>
</dbReference>
<protein>
    <recommendedName>
        <fullName evidence="7">XPG-I domain-containing protein</fullName>
    </recommendedName>
</protein>
<name>A0A8H3IXS1_9LECA</name>
<organism evidence="5 6">
    <name type="scientific">Heterodermia speciosa</name>
    <dbReference type="NCBI Taxonomy" id="116794"/>
    <lineage>
        <taxon>Eukaryota</taxon>
        <taxon>Fungi</taxon>
        <taxon>Dikarya</taxon>
        <taxon>Ascomycota</taxon>
        <taxon>Pezizomycotina</taxon>
        <taxon>Lecanoromycetes</taxon>
        <taxon>OSLEUM clade</taxon>
        <taxon>Lecanoromycetidae</taxon>
        <taxon>Caliciales</taxon>
        <taxon>Physciaceae</taxon>
        <taxon>Heterodermia</taxon>
    </lineage>
</organism>
<gene>
    <name evidence="5" type="ORF">HETSPECPRED_000780</name>
</gene>
<proteinExistence type="inferred from homology"/>
<comment type="caution">
    <text evidence="5">The sequence shown here is derived from an EMBL/GenBank/DDBJ whole genome shotgun (WGS) entry which is preliminary data.</text>
</comment>
<dbReference type="Pfam" id="PF12247">
    <property type="entry name" value="MKT1_N"/>
    <property type="match status" value="1"/>
</dbReference>
<feature type="domain" description="Post-transcriptional regulator MKT1 N-terminal" evidence="4">
    <location>
        <begin position="363"/>
        <end position="453"/>
    </location>
</feature>
<evidence type="ECO:0000256" key="1">
    <source>
        <dbReference type="ARBA" id="ARBA00022845"/>
    </source>
</evidence>
<dbReference type="Pfam" id="PF12246">
    <property type="entry name" value="MKT1_C"/>
    <property type="match status" value="1"/>
</dbReference>
<comment type="similarity">
    <text evidence="2">Belongs to the XPG/RAD2 endonuclease family.</text>
</comment>
<evidence type="ECO:0000256" key="2">
    <source>
        <dbReference type="ARBA" id="ARBA00024023"/>
    </source>
</evidence>
<keyword evidence="6" id="KW-1185">Reference proteome</keyword>
<dbReference type="AlphaFoldDB" id="A0A8H3IXS1"/>
<keyword evidence="1" id="KW-0810">Translation regulation</keyword>
<evidence type="ECO:0000313" key="6">
    <source>
        <dbReference type="Proteomes" id="UP000664521"/>
    </source>
</evidence>
<dbReference type="InterPro" id="IPR029060">
    <property type="entry name" value="PIN-like_dom_sf"/>
</dbReference>
<dbReference type="InterPro" id="IPR006084">
    <property type="entry name" value="XPG/Rad2"/>
</dbReference>
<feature type="domain" description="Post-transcriptional regulator MKT1 C-terminal" evidence="3">
    <location>
        <begin position="543"/>
        <end position="778"/>
    </location>
</feature>
<dbReference type="Gene3D" id="3.40.50.1010">
    <property type="entry name" value="5'-nuclease"/>
    <property type="match status" value="1"/>
</dbReference>
<evidence type="ECO:0000259" key="3">
    <source>
        <dbReference type="Pfam" id="PF12246"/>
    </source>
</evidence>
<evidence type="ECO:0000259" key="4">
    <source>
        <dbReference type="Pfam" id="PF12247"/>
    </source>
</evidence>
<dbReference type="PANTHER" id="PTHR11081:SF32">
    <property type="entry name" value="POST-TRANSCRIPTIONAL REGULATOR MKT1"/>
    <property type="match status" value="1"/>
</dbReference>